<reference evidence="5" key="1">
    <citation type="journal article" date="2019" name="Int. J. Syst. Evol. Microbiol.">
        <title>The Global Catalogue of Microorganisms (GCM) 10K type strain sequencing project: providing services to taxonomists for standard genome sequencing and annotation.</title>
        <authorList>
            <consortium name="The Broad Institute Genomics Platform"/>
            <consortium name="The Broad Institute Genome Sequencing Center for Infectious Disease"/>
            <person name="Wu L."/>
            <person name="Ma J."/>
        </authorList>
    </citation>
    <scope>NUCLEOTIDE SEQUENCE [LARGE SCALE GENOMIC DNA]</scope>
    <source>
        <strain evidence="5">JCM 18303</strain>
    </source>
</reference>
<dbReference type="RefSeq" id="WP_345703451.1">
    <property type="nucleotide sequence ID" value="NZ_BAABJP010000055.1"/>
</dbReference>
<accession>A0ABP9R8W9</accession>
<comment type="similarity">
    <text evidence="1">Belongs to the short-chain dehydrogenases/reductases (SDR) family.</text>
</comment>
<dbReference type="CDD" id="cd05233">
    <property type="entry name" value="SDR_c"/>
    <property type="match status" value="1"/>
</dbReference>
<dbReference type="PANTHER" id="PTHR24321:SF14">
    <property type="entry name" value="SHORT-CHAIN TYPE DEHYDROGENASE_REDUCTASE BLR2146-RELATED"/>
    <property type="match status" value="1"/>
</dbReference>
<dbReference type="InterPro" id="IPR057326">
    <property type="entry name" value="KR_dom"/>
</dbReference>
<dbReference type="InterPro" id="IPR036291">
    <property type="entry name" value="NAD(P)-bd_dom_sf"/>
</dbReference>
<dbReference type="EMBL" id="BAABJP010000055">
    <property type="protein sequence ID" value="GAA5173254.1"/>
    <property type="molecule type" value="Genomic_DNA"/>
</dbReference>
<name>A0ABP9R8W9_9PSEU</name>
<comment type="caution">
    <text evidence="4">The sequence shown here is derived from an EMBL/GenBank/DDBJ whole genome shotgun (WGS) entry which is preliminary data.</text>
</comment>
<dbReference type="Pfam" id="PF13561">
    <property type="entry name" value="adh_short_C2"/>
    <property type="match status" value="1"/>
</dbReference>
<sequence>MATNPATSVATNTGGRLDGRVAVVTGAARGIGAATAERLAGDGAAVALLDLRDAGEAAARVTAAGGRAISVSCDVADQRSWADAVARCRAELGPVDILVSNAYTVDVRPLHEVDAASWQRQLAVNLTGAFHGVRACLADLRASGHGSVVLTSSVHALIGLPGRAAYATTKAGLTGLARQLAAEYGPVLRVNSVLPGPVLTAAWDEIDETDRRRSAEQTMLGRLGDPAEVAAVIAFLASDDASFVTGAALVVDGGWSVYKTSS</sequence>
<dbReference type="PRINTS" id="PR00081">
    <property type="entry name" value="GDHRDH"/>
</dbReference>
<dbReference type="InterPro" id="IPR002347">
    <property type="entry name" value="SDR_fam"/>
</dbReference>
<dbReference type="PROSITE" id="PS00061">
    <property type="entry name" value="ADH_SHORT"/>
    <property type="match status" value="1"/>
</dbReference>
<evidence type="ECO:0000313" key="5">
    <source>
        <dbReference type="Proteomes" id="UP001428817"/>
    </source>
</evidence>
<protein>
    <submittedName>
        <fullName evidence="4">SDR family oxidoreductase</fullName>
    </submittedName>
</protein>
<feature type="domain" description="Ketoreductase" evidence="3">
    <location>
        <begin position="20"/>
        <end position="209"/>
    </location>
</feature>
<keyword evidence="5" id="KW-1185">Reference proteome</keyword>
<dbReference type="Gene3D" id="3.40.50.720">
    <property type="entry name" value="NAD(P)-binding Rossmann-like Domain"/>
    <property type="match status" value="1"/>
</dbReference>
<gene>
    <name evidence="4" type="ORF">GCM10023321_74360</name>
</gene>
<evidence type="ECO:0000313" key="4">
    <source>
        <dbReference type="EMBL" id="GAA5173254.1"/>
    </source>
</evidence>
<organism evidence="4 5">
    <name type="scientific">Pseudonocardia eucalypti</name>
    <dbReference type="NCBI Taxonomy" id="648755"/>
    <lineage>
        <taxon>Bacteria</taxon>
        <taxon>Bacillati</taxon>
        <taxon>Actinomycetota</taxon>
        <taxon>Actinomycetes</taxon>
        <taxon>Pseudonocardiales</taxon>
        <taxon>Pseudonocardiaceae</taxon>
        <taxon>Pseudonocardia</taxon>
    </lineage>
</organism>
<dbReference type="SMART" id="SM00822">
    <property type="entry name" value="PKS_KR"/>
    <property type="match status" value="1"/>
</dbReference>
<evidence type="ECO:0000259" key="3">
    <source>
        <dbReference type="SMART" id="SM00822"/>
    </source>
</evidence>
<dbReference type="PRINTS" id="PR00080">
    <property type="entry name" value="SDRFAMILY"/>
</dbReference>
<dbReference type="InterPro" id="IPR020904">
    <property type="entry name" value="Sc_DH/Rdtase_CS"/>
</dbReference>
<keyword evidence="2" id="KW-0560">Oxidoreductase</keyword>
<evidence type="ECO:0000256" key="1">
    <source>
        <dbReference type="ARBA" id="ARBA00006484"/>
    </source>
</evidence>
<evidence type="ECO:0000256" key="2">
    <source>
        <dbReference type="ARBA" id="ARBA00023002"/>
    </source>
</evidence>
<proteinExistence type="inferred from homology"/>
<dbReference type="Proteomes" id="UP001428817">
    <property type="component" value="Unassembled WGS sequence"/>
</dbReference>
<dbReference type="PANTHER" id="PTHR24321">
    <property type="entry name" value="DEHYDROGENASES, SHORT CHAIN"/>
    <property type="match status" value="1"/>
</dbReference>
<dbReference type="SUPFAM" id="SSF51735">
    <property type="entry name" value="NAD(P)-binding Rossmann-fold domains"/>
    <property type="match status" value="1"/>
</dbReference>